<dbReference type="InterPro" id="IPR021315">
    <property type="entry name" value="Gap/Sap"/>
</dbReference>
<feature type="transmembrane region" description="Helical" evidence="1">
    <location>
        <begin position="131"/>
        <end position="158"/>
    </location>
</feature>
<organism evidence="2 3">
    <name type="scientific">Nocardia iowensis</name>
    <dbReference type="NCBI Taxonomy" id="204891"/>
    <lineage>
        <taxon>Bacteria</taxon>
        <taxon>Bacillati</taxon>
        <taxon>Actinomycetota</taxon>
        <taxon>Actinomycetes</taxon>
        <taxon>Mycobacteriales</taxon>
        <taxon>Nocardiaceae</taxon>
        <taxon>Nocardia</taxon>
    </lineage>
</organism>
<feature type="transmembrane region" description="Helical" evidence="1">
    <location>
        <begin position="43"/>
        <end position="70"/>
    </location>
</feature>
<feature type="transmembrane region" description="Helical" evidence="1">
    <location>
        <begin position="213"/>
        <end position="235"/>
    </location>
</feature>
<feature type="transmembrane region" description="Helical" evidence="1">
    <location>
        <begin position="6"/>
        <end position="31"/>
    </location>
</feature>
<sequence length="237" mass="25125">MTVTLVGALIGLALIDSTSFGTLLIPIWLLLTPGRLRFGRIAIYLATVAVFYFGVGVLLVLGADAVLTAIRSGSIDIPQLPLRIGQLILGISIIALSYRLEARAERQAGKPGKIQRWRAKTMSGSGSARSLMNLALVAATLEVATMLPYLAAIALIANTDLNWPLTGATLAAYCLVMTLPALLLAAARLLAHDRIDPLLQRMNNWLTKNSAKAIGWAVGGIGIWLTLNAAATLAFQA</sequence>
<evidence type="ECO:0000313" key="3">
    <source>
        <dbReference type="Proteomes" id="UP000694257"/>
    </source>
</evidence>
<proteinExistence type="predicted"/>
<dbReference type="Pfam" id="PF11139">
    <property type="entry name" value="SfLAP"/>
    <property type="match status" value="1"/>
</dbReference>
<gene>
    <name evidence="2" type="ORF">KV110_34590</name>
</gene>
<evidence type="ECO:0000256" key="1">
    <source>
        <dbReference type="SAM" id="Phobius"/>
    </source>
</evidence>
<reference evidence="2 3" key="1">
    <citation type="submission" date="2021-07" db="EMBL/GenBank/DDBJ databases">
        <title>Whole Genome Sequence of Nocardia Iowensis.</title>
        <authorList>
            <person name="Lamm A."/>
            <person name="Collins-Fairclough A.M."/>
            <person name="Bunk B."/>
            <person name="Sproer C."/>
        </authorList>
    </citation>
    <scope>NUCLEOTIDE SEQUENCE [LARGE SCALE GENOMIC DNA]</scope>
    <source>
        <strain evidence="2 3">NRRL 5646</strain>
    </source>
</reference>
<dbReference type="Proteomes" id="UP000694257">
    <property type="component" value="Chromosome"/>
</dbReference>
<keyword evidence="3" id="KW-1185">Reference proteome</keyword>
<feature type="transmembrane region" description="Helical" evidence="1">
    <location>
        <begin position="170"/>
        <end position="192"/>
    </location>
</feature>
<keyword evidence="1" id="KW-0812">Transmembrane</keyword>
<feature type="transmembrane region" description="Helical" evidence="1">
    <location>
        <begin position="82"/>
        <end position="100"/>
    </location>
</feature>
<keyword evidence="1" id="KW-1133">Transmembrane helix</keyword>
<evidence type="ECO:0000313" key="2">
    <source>
        <dbReference type="EMBL" id="QXN90474.1"/>
    </source>
</evidence>
<accession>A0ABX8RLG7</accession>
<dbReference type="EMBL" id="CP078145">
    <property type="protein sequence ID" value="QXN90474.1"/>
    <property type="molecule type" value="Genomic_DNA"/>
</dbReference>
<protein>
    <submittedName>
        <fullName evidence="2">GAP family protein</fullName>
    </submittedName>
</protein>
<dbReference type="RefSeq" id="WP_218471345.1">
    <property type="nucleotide sequence ID" value="NZ_BAABJN010000006.1"/>
</dbReference>
<keyword evidence="1" id="KW-0472">Membrane</keyword>
<name>A0ABX8RLG7_NOCIO</name>